<dbReference type="EMBL" id="JAOPHQ010002871">
    <property type="protein sequence ID" value="KAK0145245.1"/>
    <property type="molecule type" value="Genomic_DNA"/>
</dbReference>
<evidence type="ECO:0000313" key="2">
    <source>
        <dbReference type="Proteomes" id="UP001174136"/>
    </source>
</evidence>
<accession>A0AA47MS88</accession>
<dbReference type="InterPro" id="IPR008042">
    <property type="entry name" value="Retrotrans_Pao"/>
</dbReference>
<organism evidence="1 2">
    <name type="scientific">Merluccius polli</name>
    <name type="common">Benguela hake</name>
    <name type="synonym">Merluccius cadenati</name>
    <dbReference type="NCBI Taxonomy" id="89951"/>
    <lineage>
        <taxon>Eukaryota</taxon>
        <taxon>Metazoa</taxon>
        <taxon>Chordata</taxon>
        <taxon>Craniata</taxon>
        <taxon>Vertebrata</taxon>
        <taxon>Euteleostomi</taxon>
        <taxon>Actinopterygii</taxon>
        <taxon>Neopterygii</taxon>
        <taxon>Teleostei</taxon>
        <taxon>Neoteleostei</taxon>
        <taxon>Acanthomorphata</taxon>
        <taxon>Zeiogadaria</taxon>
        <taxon>Gadariae</taxon>
        <taxon>Gadiformes</taxon>
        <taxon>Gadoidei</taxon>
        <taxon>Merlucciidae</taxon>
        <taxon>Merluccius</taxon>
    </lineage>
</organism>
<gene>
    <name evidence="1" type="ORF">N1851_015867</name>
</gene>
<proteinExistence type="predicted"/>
<dbReference type="Pfam" id="PF05380">
    <property type="entry name" value="Peptidase_A17"/>
    <property type="match status" value="1"/>
</dbReference>
<comment type="caution">
    <text evidence="1">The sequence shown here is derived from an EMBL/GenBank/DDBJ whole genome shotgun (WGS) entry which is preliminary data.</text>
</comment>
<name>A0AA47MS88_MERPO</name>
<keyword evidence="2" id="KW-1185">Reference proteome</keyword>
<dbReference type="PANTHER" id="PTHR47331">
    <property type="entry name" value="PHD-TYPE DOMAIN-CONTAINING PROTEIN"/>
    <property type="match status" value="1"/>
</dbReference>
<dbReference type="AlphaFoldDB" id="A0AA47MS88"/>
<dbReference type="Proteomes" id="UP001174136">
    <property type="component" value="Unassembled WGS sequence"/>
</dbReference>
<dbReference type="PANTHER" id="PTHR47331:SF6">
    <property type="entry name" value="DOUBLECORTIN DOMAIN-CONTAINING PROTEIN"/>
    <property type="match status" value="1"/>
</dbReference>
<sequence>MEDFPSEDHANDLKDLYLGSEYFPTQVAWGLNWNLMSDTFTFNVAKEEKPFTRRASTDPLGFIAPVTIQGKAILRETTQDNGDWDSPLPQGMEEMWNTWRSSLKDLTSLQIPRTYSEISPAKGSRRELIVFCDASTKAIGSVAYLKLTDTDGNVHVGFVMGKAKLAPLPEHTVPRLELCAAVLAPSPPRKRNTRDDCSPARNLYALPVSGSSVGKRRVSTCNLWMFVTCRKLRWHNLRHRSWRIFLADRHIRTRTLHSQTSAWMFSAPMDGVLRVGLGVASGQCYLLA</sequence>
<protein>
    <submittedName>
        <fullName evidence="1">Uncharacterized protein</fullName>
    </submittedName>
</protein>
<evidence type="ECO:0000313" key="1">
    <source>
        <dbReference type="EMBL" id="KAK0145245.1"/>
    </source>
</evidence>
<reference evidence="1" key="1">
    <citation type="journal article" date="2023" name="Front. Mar. Sci.">
        <title>A new Merluccius polli reference genome to investigate the effects of global change in West African waters.</title>
        <authorList>
            <person name="Mateo J.L."/>
            <person name="Blanco-Fernandez C."/>
            <person name="Garcia-Vazquez E."/>
            <person name="Machado-Schiaffino G."/>
        </authorList>
    </citation>
    <scope>NUCLEOTIDE SEQUENCE</scope>
    <source>
        <strain evidence="1">C29</strain>
        <tissue evidence="1">Fin</tissue>
    </source>
</reference>